<evidence type="ECO:0000313" key="2">
    <source>
        <dbReference type="Proteomes" id="UP000238070"/>
    </source>
</evidence>
<dbReference type="InterPro" id="IPR025935">
    <property type="entry name" value="AbiH"/>
</dbReference>
<evidence type="ECO:0000313" key="1">
    <source>
        <dbReference type="EMBL" id="AVP66351.1"/>
    </source>
</evidence>
<sequence>MKNFFIIGNGFDLAHNVKTSYEEFHKYLEDNYCYKEDLFNIPESNMLPDGGEIYDDDEVVTILINLISQAEELGENWSDIETSLGLLDYNTYLEGYKDVYIEDDDGDGDNLWKSDYLYEDVSRDMYNCTIKIKELFYDWANTIDISDCVKKNKFIDLVNVEDDIFLTFNYTTVLEEIYNAKNVYHIHGVQGGDIIIGHGKNECDSKSMYIGSESSLEKLHEDLKKKTEEIINSFEIFKMDFGDINEIYSFGFSFSEVDMPYIAEICNKINTQNTIWYLNNYESEEIRGIYKEKIRACGFKGSFKVYNL</sequence>
<organism evidence="1 2">
    <name type="scientific">Clostridium botulinum</name>
    <dbReference type="NCBI Taxonomy" id="1491"/>
    <lineage>
        <taxon>Bacteria</taxon>
        <taxon>Bacillati</taxon>
        <taxon>Bacillota</taxon>
        <taxon>Clostridia</taxon>
        <taxon>Eubacteriales</taxon>
        <taxon>Clostridiaceae</taxon>
        <taxon>Clostridium</taxon>
    </lineage>
</organism>
<evidence type="ECO:0008006" key="3">
    <source>
        <dbReference type="Google" id="ProtNLM"/>
    </source>
</evidence>
<name>A0AAU8Z337_CLOBO</name>
<dbReference type="Proteomes" id="UP000238070">
    <property type="component" value="Chromosome"/>
</dbReference>
<reference evidence="1 2" key="1">
    <citation type="submission" date="2018-01" db="EMBL/GenBank/DDBJ databases">
        <title>Genetic Diversity of Clostridium botulinum in seafood.</title>
        <authorList>
            <person name="Athira V."/>
            <person name="Arun Jyothi P.V."/>
            <person name="Lalitha K.V."/>
            <person name="Joseph T.C."/>
        </authorList>
    </citation>
    <scope>NUCLEOTIDE SEQUENCE [LARGE SCALE GENOMIC DNA]</scope>
    <source>
        <strain evidence="1 2">Mfbjulcb5</strain>
    </source>
</reference>
<dbReference type="Pfam" id="PF14253">
    <property type="entry name" value="AbiH"/>
    <property type="match status" value="1"/>
</dbReference>
<protein>
    <recommendedName>
        <fullName evidence="3">Bacteriophage abortive infection AbiH family protein</fullName>
    </recommendedName>
</protein>
<gene>
    <name evidence="1" type="ORF">C3B64_19835</name>
</gene>
<dbReference type="EMBL" id="CP027776">
    <property type="protein sequence ID" value="AVP66351.1"/>
    <property type="molecule type" value="Genomic_DNA"/>
</dbReference>
<dbReference type="AlphaFoldDB" id="A0AAU8Z337"/>
<proteinExistence type="predicted"/>
<accession>A0AAU8Z337</accession>